<evidence type="ECO:0000313" key="1">
    <source>
        <dbReference type="EMBL" id="MBK1868557.1"/>
    </source>
</evidence>
<accession>A0ACC5R7E7</accession>
<comment type="caution">
    <text evidence="1">The sequence shown here is derived from an EMBL/GenBank/DDBJ whole genome shotgun (WGS) entry which is preliminary data.</text>
</comment>
<evidence type="ECO:0000313" key="2">
    <source>
        <dbReference type="Proteomes" id="UP000616151"/>
    </source>
</evidence>
<reference evidence="1" key="1">
    <citation type="submission" date="2021-01" db="EMBL/GenBank/DDBJ databases">
        <authorList>
            <person name="Sun Q."/>
        </authorList>
    </citation>
    <scope>NUCLEOTIDE SEQUENCE</scope>
    <source>
        <strain evidence="1">YIM B02566</strain>
    </source>
</reference>
<protein>
    <submittedName>
        <fullName evidence="1">DUF971 domain-containing protein</fullName>
    </submittedName>
</protein>
<proteinExistence type="predicted"/>
<organism evidence="1 2">
    <name type="scientific">Taklimakanibacter albus</name>
    <dbReference type="NCBI Taxonomy" id="2800327"/>
    <lineage>
        <taxon>Bacteria</taxon>
        <taxon>Pseudomonadati</taxon>
        <taxon>Pseudomonadota</taxon>
        <taxon>Alphaproteobacteria</taxon>
        <taxon>Hyphomicrobiales</taxon>
        <taxon>Aestuariivirgaceae</taxon>
        <taxon>Taklimakanibacter</taxon>
    </lineage>
</organism>
<keyword evidence="2" id="KW-1185">Reference proteome</keyword>
<dbReference type="Proteomes" id="UP000616151">
    <property type="component" value="Unassembled WGS sequence"/>
</dbReference>
<gene>
    <name evidence="1" type="ORF">JHL16_19540</name>
</gene>
<dbReference type="EMBL" id="JAENHL010000007">
    <property type="protein sequence ID" value="MBK1868557.1"/>
    <property type="molecule type" value="Genomic_DNA"/>
</dbReference>
<name>A0ACC5R7E7_9HYPH</name>
<sequence>MSSEPPEEIRLKDHGRVLELDYGPGEIYTLSAEYLRVESPSAEVKGHGPGQEVTVPGKKNVRILRLAPVGHYALRIVFDDRHDTGLYTWGYLRELGRDEKTRWPAYLEKLANEKLTR</sequence>